<dbReference type="AlphaFoldDB" id="A0A3M2LWE1"/>
<keyword evidence="4" id="KW-0560">Oxidoreductase</keyword>
<evidence type="ECO:0000256" key="1">
    <source>
        <dbReference type="ARBA" id="ARBA00006622"/>
    </source>
</evidence>
<dbReference type="PANTHER" id="PTHR12918:SF1">
    <property type="entry name" value="CYSTEINE DIOXYGENASE TYPE 1"/>
    <property type="match status" value="1"/>
</dbReference>
<gene>
    <name evidence="7" type="ORF">EBN88_10545</name>
</gene>
<keyword evidence="2 6" id="KW-0479">Metal-binding</keyword>
<evidence type="ECO:0000313" key="8">
    <source>
        <dbReference type="Proteomes" id="UP000278673"/>
    </source>
</evidence>
<dbReference type="Pfam" id="PF05995">
    <property type="entry name" value="CDO_I"/>
    <property type="match status" value="1"/>
</dbReference>
<dbReference type="Proteomes" id="UP000278673">
    <property type="component" value="Unassembled WGS sequence"/>
</dbReference>
<feature type="binding site" evidence="6">
    <location>
        <position position="89"/>
    </location>
    <ligand>
        <name>Fe cation</name>
        <dbReference type="ChEBI" id="CHEBI:24875"/>
        <note>catalytic</note>
    </ligand>
</feature>
<protein>
    <submittedName>
        <fullName evidence="7">Cysteine dioxygenase</fullName>
    </submittedName>
</protein>
<accession>A0A3M2LWE1</accession>
<organism evidence="7 8">
    <name type="scientific">Streptomyces triticirhizae</name>
    <dbReference type="NCBI Taxonomy" id="2483353"/>
    <lineage>
        <taxon>Bacteria</taxon>
        <taxon>Bacillati</taxon>
        <taxon>Actinomycetota</taxon>
        <taxon>Actinomycetes</taxon>
        <taxon>Kitasatosporales</taxon>
        <taxon>Streptomycetaceae</taxon>
        <taxon>Streptomyces</taxon>
    </lineage>
</organism>
<evidence type="ECO:0000313" key="7">
    <source>
        <dbReference type="EMBL" id="RMI41751.1"/>
    </source>
</evidence>
<keyword evidence="5 6" id="KW-0408">Iron</keyword>
<keyword evidence="8" id="KW-1185">Reference proteome</keyword>
<comment type="similarity">
    <text evidence="1">Belongs to the cysteine dioxygenase family.</text>
</comment>
<dbReference type="SUPFAM" id="SSF51182">
    <property type="entry name" value="RmlC-like cupins"/>
    <property type="match status" value="1"/>
</dbReference>
<dbReference type="GO" id="GO:0016702">
    <property type="term" value="F:oxidoreductase activity, acting on single donors with incorporation of molecular oxygen, incorporation of two atoms of oxygen"/>
    <property type="evidence" value="ECO:0007669"/>
    <property type="project" value="InterPro"/>
</dbReference>
<dbReference type="CDD" id="cd10548">
    <property type="entry name" value="cupin_CDO"/>
    <property type="match status" value="1"/>
</dbReference>
<evidence type="ECO:0000256" key="5">
    <source>
        <dbReference type="ARBA" id="ARBA00023004"/>
    </source>
</evidence>
<evidence type="ECO:0000256" key="4">
    <source>
        <dbReference type="ARBA" id="ARBA00023002"/>
    </source>
</evidence>
<evidence type="ECO:0000256" key="6">
    <source>
        <dbReference type="PIRSR" id="PIRSR610300-51"/>
    </source>
</evidence>
<dbReference type="RefSeq" id="WP_122183553.1">
    <property type="nucleotide sequence ID" value="NZ_RFFJ01000042.1"/>
</dbReference>
<keyword evidence="3 7" id="KW-0223">Dioxygenase</keyword>
<dbReference type="GO" id="GO:0008198">
    <property type="term" value="F:ferrous iron binding"/>
    <property type="evidence" value="ECO:0007669"/>
    <property type="project" value="TreeGrafter"/>
</dbReference>
<sequence length="184" mass="19735">MSTALSTASSTDVTAAATAPAAGPLPVVENPRTPQELAATVRSYAARVDLWEPLVRFTRPERWWHRLAAGADHEVWLLSWLPGQGTEIHDHGGASGAFGVVRGELTERSFVLPGAEAPRPPRARGLAVSAVRAFGPRHVHEVTNLGTEPAVSIHAYAPILSTMSYYTEAEDGALLLNRTDPIED</sequence>
<comment type="caution">
    <text evidence="7">The sequence shown here is derived from an EMBL/GenBank/DDBJ whole genome shotgun (WGS) entry which is preliminary data.</text>
</comment>
<dbReference type="InterPro" id="IPR011051">
    <property type="entry name" value="RmlC_Cupin_sf"/>
</dbReference>
<dbReference type="InterPro" id="IPR014710">
    <property type="entry name" value="RmlC-like_jellyroll"/>
</dbReference>
<reference evidence="7 8" key="1">
    <citation type="submission" date="2018-10" db="EMBL/GenBank/DDBJ databases">
        <title>Isolation, diversity and antifungal activity of actinobacteria from wheat.</title>
        <authorList>
            <person name="Han C."/>
        </authorList>
    </citation>
    <scope>NUCLEOTIDE SEQUENCE [LARGE SCALE GENOMIC DNA]</scope>
    <source>
        <strain evidence="7 8">NEAU-YY642</strain>
    </source>
</reference>
<feature type="binding site" evidence="6">
    <location>
        <position position="140"/>
    </location>
    <ligand>
        <name>Fe cation</name>
        <dbReference type="ChEBI" id="CHEBI:24875"/>
        <note>catalytic</note>
    </ligand>
</feature>
<dbReference type="EMBL" id="RFFJ01000042">
    <property type="protein sequence ID" value="RMI41751.1"/>
    <property type="molecule type" value="Genomic_DNA"/>
</dbReference>
<dbReference type="Gene3D" id="2.60.120.10">
    <property type="entry name" value="Jelly Rolls"/>
    <property type="match status" value="1"/>
</dbReference>
<proteinExistence type="inferred from homology"/>
<evidence type="ECO:0000256" key="3">
    <source>
        <dbReference type="ARBA" id="ARBA00022964"/>
    </source>
</evidence>
<evidence type="ECO:0000256" key="2">
    <source>
        <dbReference type="ARBA" id="ARBA00022723"/>
    </source>
</evidence>
<dbReference type="PANTHER" id="PTHR12918">
    <property type="entry name" value="CYSTEINE DIOXYGENASE"/>
    <property type="match status" value="1"/>
</dbReference>
<name>A0A3M2LWE1_9ACTN</name>
<feature type="binding site" evidence="6">
    <location>
        <position position="91"/>
    </location>
    <ligand>
        <name>Fe cation</name>
        <dbReference type="ChEBI" id="CHEBI:24875"/>
        <note>catalytic</note>
    </ligand>
</feature>
<dbReference type="InterPro" id="IPR010300">
    <property type="entry name" value="CDO_1"/>
</dbReference>